<dbReference type="InterPro" id="IPR036928">
    <property type="entry name" value="AS_sf"/>
</dbReference>
<dbReference type="InterPro" id="IPR006311">
    <property type="entry name" value="TAT_signal"/>
</dbReference>
<evidence type="ECO:0000256" key="1">
    <source>
        <dbReference type="SAM" id="SignalP"/>
    </source>
</evidence>
<dbReference type="AlphaFoldDB" id="A0A512AHV5"/>
<dbReference type="NCBIfam" id="NF005686">
    <property type="entry name" value="PRK07486.1"/>
    <property type="match status" value="1"/>
</dbReference>
<name>A0A512AHV5_9SPHN</name>
<feature type="domain" description="Amidase" evidence="2">
    <location>
        <begin position="58"/>
        <end position="488"/>
    </location>
</feature>
<evidence type="ECO:0000313" key="3">
    <source>
        <dbReference type="EMBL" id="GEN99299.1"/>
    </source>
</evidence>
<reference evidence="3 4" key="1">
    <citation type="submission" date="2019-07" db="EMBL/GenBank/DDBJ databases">
        <title>Whole genome shotgun sequence of Novosphingobium sediminis NBRC 106119.</title>
        <authorList>
            <person name="Hosoyama A."/>
            <person name="Uohara A."/>
            <person name="Ohji S."/>
            <person name="Ichikawa N."/>
        </authorList>
    </citation>
    <scope>NUCLEOTIDE SEQUENCE [LARGE SCALE GENOMIC DNA]</scope>
    <source>
        <strain evidence="3 4">NBRC 106119</strain>
    </source>
</reference>
<evidence type="ECO:0000259" key="2">
    <source>
        <dbReference type="Pfam" id="PF01425"/>
    </source>
</evidence>
<dbReference type="InterPro" id="IPR023631">
    <property type="entry name" value="Amidase_dom"/>
</dbReference>
<organism evidence="3 4">
    <name type="scientific">Novosphingobium sediminis</name>
    <dbReference type="NCBI Taxonomy" id="707214"/>
    <lineage>
        <taxon>Bacteria</taxon>
        <taxon>Pseudomonadati</taxon>
        <taxon>Pseudomonadota</taxon>
        <taxon>Alphaproteobacteria</taxon>
        <taxon>Sphingomonadales</taxon>
        <taxon>Sphingomonadaceae</taxon>
        <taxon>Novosphingobium</taxon>
    </lineage>
</organism>
<dbReference type="Gene3D" id="3.90.1300.10">
    <property type="entry name" value="Amidase signature (AS) domain"/>
    <property type="match status" value="1"/>
</dbReference>
<keyword evidence="4" id="KW-1185">Reference proteome</keyword>
<comment type="caution">
    <text evidence="3">The sequence shown here is derived from an EMBL/GenBank/DDBJ whole genome shotgun (WGS) entry which is preliminary data.</text>
</comment>
<gene>
    <name evidence="3" type="ORF">NSE01_11320</name>
</gene>
<dbReference type="Proteomes" id="UP000321464">
    <property type="component" value="Unassembled WGS sequence"/>
</dbReference>
<dbReference type="PANTHER" id="PTHR11895">
    <property type="entry name" value="TRANSAMIDASE"/>
    <property type="match status" value="1"/>
</dbReference>
<dbReference type="SUPFAM" id="SSF75304">
    <property type="entry name" value="Amidase signature (AS) enzymes"/>
    <property type="match status" value="1"/>
</dbReference>
<dbReference type="OrthoDB" id="7490557at2"/>
<sequence>MVKTPRLTRRSALALGAASAAILAEAQVGAAVPSGAITAMPGHRLAAMIAARQISAAEVMAAYLDRIERLNPKVNAVIALRDRAGLLKQADAADAAVKSGAALGPLHGLPHAVKELSPVAGLPFTMGSPIFRGQVAKADGLMVERLRKAGVVFIGKTNSPEFGLGSHTFNPVWGTTRNPWDVTRSAGGSTGGGAVALALDLVPLADGSDYGGSLRNPAGWNSVFGLRPSLGRVPNDSPDDWLTSMGVAGPMARSAADLALLFSVQAGFDARKPMMLEGGGEAFRAIRPEAMKGKRIGWAGDLGGAVPYEPGVLETCRKALTRFEDMGAVVEDAVPDFPVEQAWQAFVKLRHWQQGGNLLALYNDPAKRALLKEAAIWEVEGGLALSAFDVNAWSTVRSGWSRAVAKLFQRYDYWIMPTSQLFPFPAEWTYPKEIAGRTMRTYHEWMMATCLVTLSGSPTVAVPAGFGPTGLPIGLQIAAPVHADAECLAVAAAWGAANGELLKRRPVLA</sequence>
<dbReference type="PROSITE" id="PS51318">
    <property type="entry name" value="TAT"/>
    <property type="match status" value="1"/>
</dbReference>
<feature type="signal peptide" evidence="1">
    <location>
        <begin position="1"/>
        <end position="26"/>
    </location>
</feature>
<accession>A0A512AHV5</accession>
<dbReference type="EMBL" id="BJYR01000007">
    <property type="protein sequence ID" value="GEN99299.1"/>
    <property type="molecule type" value="Genomic_DNA"/>
</dbReference>
<dbReference type="InterPro" id="IPR000120">
    <property type="entry name" value="Amidase"/>
</dbReference>
<dbReference type="GO" id="GO:0003824">
    <property type="term" value="F:catalytic activity"/>
    <property type="evidence" value="ECO:0007669"/>
    <property type="project" value="InterPro"/>
</dbReference>
<keyword evidence="1" id="KW-0732">Signal</keyword>
<dbReference type="Pfam" id="PF01425">
    <property type="entry name" value="Amidase"/>
    <property type="match status" value="1"/>
</dbReference>
<proteinExistence type="predicted"/>
<dbReference type="PANTHER" id="PTHR11895:SF76">
    <property type="entry name" value="INDOLEACETAMIDE HYDROLASE"/>
    <property type="match status" value="1"/>
</dbReference>
<evidence type="ECO:0000313" key="4">
    <source>
        <dbReference type="Proteomes" id="UP000321464"/>
    </source>
</evidence>
<feature type="chain" id="PRO_5021772746" evidence="1">
    <location>
        <begin position="27"/>
        <end position="509"/>
    </location>
</feature>
<protein>
    <submittedName>
        <fullName evidence="3">Amidase</fullName>
    </submittedName>
</protein>